<dbReference type="PANTHER" id="PTHR31084">
    <property type="entry name" value="ALPHA-L-FUCOSIDASE 2"/>
    <property type="match status" value="1"/>
</dbReference>
<dbReference type="Pfam" id="PF21307">
    <property type="entry name" value="Glyco_hydro_95_C"/>
    <property type="match status" value="1"/>
</dbReference>
<feature type="domain" description="Glycosyl hydrolase family 95 N-terminal" evidence="1">
    <location>
        <begin position="9"/>
        <end position="237"/>
    </location>
</feature>
<dbReference type="InterPro" id="IPR008928">
    <property type="entry name" value="6-hairpin_glycosidase_sf"/>
</dbReference>
<reference evidence="4 5" key="1">
    <citation type="submission" date="2019-06" db="EMBL/GenBank/DDBJ databases">
        <title>Complete genome of Microbacterium foliorum M2.</title>
        <authorList>
            <person name="Cao G."/>
        </authorList>
    </citation>
    <scope>NUCLEOTIDE SEQUENCE [LARGE SCALE GENOMIC DNA]</scope>
    <source>
        <strain evidence="4 5">M2</strain>
    </source>
</reference>
<name>A0A4Y5YU40_9MICO</name>
<feature type="domain" description="Glycosyl hydrolase family 95 catalytic" evidence="3">
    <location>
        <begin position="275"/>
        <end position="662"/>
    </location>
</feature>
<protein>
    <submittedName>
        <fullName evidence="4">Uncharacterized protein</fullName>
    </submittedName>
</protein>
<organism evidence="4 5">
    <name type="scientific">Microbacterium foliorum</name>
    <dbReference type="NCBI Taxonomy" id="104336"/>
    <lineage>
        <taxon>Bacteria</taxon>
        <taxon>Bacillati</taxon>
        <taxon>Actinomycetota</taxon>
        <taxon>Actinomycetes</taxon>
        <taxon>Micrococcales</taxon>
        <taxon>Microbacteriaceae</taxon>
        <taxon>Microbacterium</taxon>
    </lineage>
</organism>
<dbReference type="PANTHER" id="PTHR31084:SF0">
    <property type="entry name" value="ALPHA-L-FUCOSIDASE 2"/>
    <property type="match status" value="1"/>
</dbReference>
<dbReference type="GO" id="GO:0004560">
    <property type="term" value="F:alpha-L-fucosidase activity"/>
    <property type="evidence" value="ECO:0007669"/>
    <property type="project" value="TreeGrafter"/>
</dbReference>
<proteinExistence type="predicted"/>
<dbReference type="InterPro" id="IPR027414">
    <property type="entry name" value="GH95_N_dom"/>
</dbReference>
<dbReference type="Pfam" id="PF14498">
    <property type="entry name" value="Glyco_hyd_65N_2"/>
    <property type="match status" value="1"/>
</dbReference>
<dbReference type="InterPro" id="IPR012341">
    <property type="entry name" value="6hp_glycosidase-like_sf"/>
</dbReference>
<dbReference type="SUPFAM" id="SSF48208">
    <property type="entry name" value="Six-hairpin glycosidases"/>
    <property type="match status" value="1"/>
</dbReference>
<gene>
    <name evidence="4" type="ORF">FIV50_14715</name>
</gene>
<accession>A0A4Y5YU40</accession>
<dbReference type="EMBL" id="CP041040">
    <property type="protein sequence ID" value="QDE35933.1"/>
    <property type="molecule type" value="Genomic_DNA"/>
</dbReference>
<dbReference type="Pfam" id="PF22124">
    <property type="entry name" value="Glyco_hydro_95_cat"/>
    <property type="match status" value="1"/>
</dbReference>
<feature type="domain" description="Alpha fucosidase A-like C-terminal" evidence="2">
    <location>
        <begin position="665"/>
        <end position="705"/>
    </location>
</feature>
<dbReference type="Gene3D" id="1.50.10.10">
    <property type="match status" value="1"/>
</dbReference>
<dbReference type="InterPro" id="IPR049053">
    <property type="entry name" value="AFCA-like_C"/>
</dbReference>
<evidence type="ECO:0000313" key="5">
    <source>
        <dbReference type="Proteomes" id="UP000316125"/>
    </source>
</evidence>
<dbReference type="Gene3D" id="2.70.98.50">
    <property type="entry name" value="putative glycoside hydrolase family protein from bacillus halodurans"/>
    <property type="match status" value="1"/>
</dbReference>
<evidence type="ECO:0000259" key="3">
    <source>
        <dbReference type="Pfam" id="PF22124"/>
    </source>
</evidence>
<dbReference type="OrthoDB" id="9802600at2"/>
<evidence type="ECO:0000259" key="1">
    <source>
        <dbReference type="Pfam" id="PF14498"/>
    </source>
</evidence>
<evidence type="ECO:0000259" key="2">
    <source>
        <dbReference type="Pfam" id="PF21307"/>
    </source>
</evidence>
<evidence type="ECO:0000313" key="4">
    <source>
        <dbReference type="EMBL" id="QDE35933.1"/>
    </source>
</evidence>
<dbReference type="AlphaFoldDB" id="A0A4Y5YU40"/>
<dbReference type="Proteomes" id="UP000316125">
    <property type="component" value="Chromosome"/>
</dbReference>
<dbReference type="InterPro" id="IPR054363">
    <property type="entry name" value="GH95_cat"/>
</dbReference>
<sequence length="764" mass="81313">MQDRTRFVSDSCAPTWDLGMLAGSGRVGAVLWGGPQEHVISLTHEHFFLPVNARTPPPLFAEAMPRVRAALLAHEADDAAAIVAETAGSADFSQMIWTDPLAPGAELRLTIDASGSAQVAAYRRRRDLTTGEITTVWREDGIRREVRLVVPRGARRARIAVRSGVPGEARLRLGVTDDRNADIPGAASYAGAVHRRVEVVSSNEAALAVSAGAGGDRAITLTTTVRASTGEVQVVDDGSVEFTAGLDGSTWTEFEIDLRLGDADPETLALGNTAALQSASRLDLSSGVSEDVPTEVLLEGAESDPRTMRALIELAYAAGRANIISATGELPATLQGVWQGTWSPAWSADYTLNGNVQNGGMASLVPTGTPELAASLSRMLVPHFDDFRTNAARIFGFEGAMLPSRMSTHGLANHFSDGFPHQFWISCGGWVLRMLADAVLSSGDRTLIGDREWELIEGVLLFLRDVIDHGPVAPSYSPENTPGGASTPLAVNATMDIAVLRDADRAGRVLAEALGVEPIRLPAVEPHFRIDNEGRLAEWGDPAFPPHLAHRHTSELYPLWYDIDPAFEATDLRAAALRLIREKIAWRAEDPGPPPGNGEMAFGLAQLGLAAAALGDAPSAERCLHWLAALHFTPAMSTTHDSGAIFNVDASGALPALVAAMLIGSSRRTITLLPAVPDSWTEGAVSGLTTRTALSVELLAWSATGITVTLAGSPESAWVRSGPIELRLPRPVISPAHSEPVRTIVLDHRESRHHLTLTWAPSAS</sequence>
<dbReference type="GO" id="GO:0005975">
    <property type="term" value="P:carbohydrate metabolic process"/>
    <property type="evidence" value="ECO:0007669"/>
    <property type="project" value="InterPro"/>
</dbReference>